<keyword evidence="7" id="KW-0812">Transmembrane</keyword>
<dbReference type="SMART" id="SM00408">
    <property type="entry name" value="IGc2"/>
    <property type="match status" value="5"/>
</dbReference>
<dbReference type="EMBL" id="OC855115">
    <property type="protein sequence ID" value="CAD7621265.1"/>
    <property type="molecule type" value="Genomic_DNA"/>
</dbReference>
<dbReference type="PANTHER" id="PTHR11640:SF31">
    <property type="entry name" value="IRREGULAR CHIASM C-ROUGHEST PROTEIN-RELATED"/>
    <property type="match status" value="1"/>
</dbReference>
<dbReference type="PROSITE" id="PS50835">
    <property type="entry name" value="IG_LIKE"/>
    <property type="match status" value="4"/>
</dbReference>
<dbReference type="InterPro" id="IPR013783">
    <property type="entry name" value="Ig-like_fold"/>
</dbReference>
<feature type="domain" description="Ig-like" evidence="8">
    <location>
        <begin position="378"/>
        <end position="459"/>
    </location>
</feature>
<feature type="compositionally biased region" description="Polar residues" evidence="6">
    <location>
        <begin position="532"/>
        <end position="543"/>
    </location>
</feature>
<keyword evidence="7" id="KW-1133">Transmembrane helix</keyword>
<dbReference type="InterPro" id="IPR051275">
    <property type="entry name" value="Cell_adhesion_signaling"/>
</dbReference>
<dbReference type="InterPro" id="IPR003599">
    <property type="entry name" value="Ig_sub"/>
</dbReference>
<evidence type="ECO:0000259" key="8">
    <source>
        <dbReference type="PROSITE" id="PS50835"/>
    </source>
</evidence>
<keyword evidence="10" id="KW-1185">Reference proteome</keyword>
<proteinExistence type="predicted"/>
<dbReference type="Proteomes" id="UP000759131">
    <property type="component" value="Unassembled WGS sequence"/>
</dbReference>
<dbReference type="GO" id="GO:0050839">
    <property type="term" value="F:cell adhesion molecule binding"/>
    <property type="evidence" value="ECO:0007669"/>
    <property type="project" value="TreeGrafter"/>
</dbReference>
<dbReference type="InterPro" id="IPR007110">
    <property type="entry name" value="Ig-like_dom"/>
</dbReference>
<reference evidence="9" key="1">
    <citation type="submission" date="2020-11" db="EMBL/GenBank/DDBJ databases">
        <authorList>
            <person name="Tran Van P."/>
        </authorList>
    </citation>
    <scope>NUCLEOTIDE SEQUENCE</scope>
</reference>
<feature type="compositionally biased region" description="Low complexity" evidence="6">
    <location>
        <begin position="511"/>
        <end position="522"/>
    </location>
</feature>
<dbReference type="InterPro" id="IPR003598">
    <property type="entry name" value="Ig_sub2"/>
</dbReference>
<evidence type="ECO:0000256" key="2">
    <source>
        <dbReference type="ARBA" id="ARBA00023136"/>
    </source>
</evidence>
<feature type="region of interest" description="Disordered" evidence="6">
    <location>
        <begin position="511"/>
        <end position="543"/>
    </location>
</feature>
<sequence length="589" mass="64436">MCTTMKLGLQRFSVEPNDQTVVMGSSVTLGCRILNKVGSIQCDYSLEINSVSLEDDAVFQCQVSGSGDTAPGIRSRSAVLTVLVAPELPIIVQTRAQGDLLRTTAGTVIELNCESNGGKPAPELDWYYSDGQPVPSRNITYSSQSMSDGKRFNAQSRWIFIAGKEYDNRTVVCRAQNSALKEPLKASIRLDVKYAAEVQLSVTEPGGQAKVGDDIALSCDATGNPNELLYKWFKNDEIIIGDYSTKLLLVGVDRYINGAVIACQVSNSVGTNRATTTLNVAFGPILKPLNETVYGVDAGRDARLRCEVDGNPKPDIAWLMLGESNVLSTETELTVKDVTEAKAGKYVCRASVKGFPEISTQLIVRLNEEPYIHYGLTGETVRIGCYVNSVPKPIQILWHHNRQMVAIDSTRGVNIIDERIPGESTILSTLIIYNAKLSDFGVYNCSVTNRFGSDHKVIVLMEKIGFTTLIAIASMLLSLLIVIVMSTIVVVICLRHKRMKRAVRKKGKLSFTSSSSDQTSSESADESLMDSDVSTGGDKSTQSTGIHVEMQSLNSSDVPAVQHSRRSHRSPNTDILLDHELDYSFKHYL</sequence>
<keyword evidence="3" id="KW-1015">Disulfide bond</keyword>
<evidence type="ECO:0000256" key="3">
    <source>
        <dbReference type="ARBA" id="ARBA00023157"/>
    </source>
</evidence>
<evidence type="ECO:0000256" key="6">
    <source>
        <dbReference type="SAM" id="MobiDB-lite"/>
    </source>
</evidence>
<evidence type="ECO:0000256" key="4">
    <source>
        <dbReference type="ARBA" id="ARBA00023180"/>
    </source>
</evidence>
<dbReference type="InterPro" id="IPR036179">
    <property type="entry name" value="Ig-like_dom_sf"/>
</dbReference>
<keyword evidence="5" id="KW-0393">Immunoglobulin domain</keyword>
<protein>
    <recommendedName>
        <fullName evidence="8">Ig-like domain-containing protein</fullName>
    </recommendedName>
</protein>
<dbReference type="GO" id="GO:0005886">
    <property type="term" value="C:plasma membrane"/>
    <property type="evidence" value="ECO:0007669"/>
    <property type="project" value="TreeGrafter"/>
</dbReference>
<evidence type="ECO:0000313" key="10">
    <source>
        <dbReference type="Proteomes" id="UP000759131"/>
    </source>
</evidence>
<dbReference type="Pfam" id="PF13927">
    <property type="entry name" value="Ig_3"/>
    <property type="match status" value="2"/>
</dbReference>
<dbReference type="InterPro" id="IPR013162">
    <property type="entry name" value="CD80_C2-set"/>
</dbReference>
<dbReference type="OrthoDB" id="6413693at2759"/>
<dbReference type="PANTHER" id="PTHR11640">
    <property type="entry name" value="NEPHRIN"/>
    <property type="match status" value="1"/>
</dbReference>
<name>A0A7R9KDT6_9ACAR</name>
<dbReference type="GO" id="GO:0005911">
    <property type="term" value="C:cell-cell junction"/>
    <property type="evidence" value="ECO:0007669"/>
    <property type="project" value="TreeGrafter"/>
</dbReference>
<dbReference type="SUPFAM" id="SSF48726">
    <property type="entry name" value="Immunoglobulin"/>
    <property type="match status" value="5"/>
</dbReference>
<feature type="domain" description="Ig-like" evidence="8">
    <location>
        <begin position="212"/>
        <end position="279"/>
    </location>
</feature>
<dbReference type="PROSITE" id="PS51257">
    <property type="entry name" value="PROKAR_LIPOPROTEIN"/>
    <property type="match status" value="1"/>
</dbReference>
<evidence type="ECO:0000256" key="1">
    <source>
        <dbReference type="ARBA" id="ARBA00004479"/>
    </source>
</evidence>
<dbReference type="SMART" id="SM00409">
    <property type="entry name" value="IG"/>
    <property type="match status" value="5"/>
</dbReference>
<evidence type="ECO:0000256" key="7">
    <source>
        <dbReference type="SAM" id="Phobius"/>
    </source>
</evidence>
<gene>
    <name evidence="9" type="ORF">OSB1V03_LOCUS1737</name>
</gene>
<organism evidence="9">
    <name type="scientific">Medioppia subpectinata</name>
    <dbReference type="NCBI Taxonomy" id="1979941"/>
    <lineage>
        <taxon>Eukaryota</taxon>
        <taxon>Metazoa</taxon>
        <taxon>Ecdysozoa</taxon>
        <taxon>Arthropoda</taxon>
        <taxon>Chelicerata</taxon>
        <taxon>Arachnida</taxon>
        <taxon>Acari</taxon>
        <taxon>Acariformes</taxon>
        <taxon>Sarcoptiformes</taxon>
        <taxon>Oribatida</taxon>
        <taxon>Brachypylina</taxon>
        <taxon>Oppioidea</taxon>
        <taxon>Oppiidae</taxon>
        <taxon>Medioppia</taxon>
    </lineage>
</organism>
<dbReference type="Gene3D" id="2.60.40.10">
    <property type="entry name" value="Immunoglobulins"/>
    <property type="match status" value="5"/>
</dbReference>
<feature type="domain" description="Ig-like" evidence="8">
    <location>
        <begin position="284"/>
        <end position="359"/>
    </location>
</feature>
<evidence type="ECO:0000256" key="5">
    <source>
        <dbReference type="ARBA" id="ARBA00023319"/>
    </source>
</evidence>
<dbReference type="AlphaFoldDB" id="A0A7R9KDT6"/>
<dbReference type="EMBL" id="CAJPIZ010000540">
    <property type="protein sequence ID" value="CAG2101695.1"/>
    <property type="molecule type" value="Genomic_DNA"/>
</dbReference>
<dbReference type="Pfam" id="PF08205">
    <property type="entry name" value="C2-set_2"/>
    <property type="match status" value="1"/>
</dbReference>
<feature type="transmembrane region" description="Helical" evidence="7">
    <location>
        <begin position="469"/>
        <end position="494"/>
    </location>
</feature>
<comment type="subcellular location">
    <subcellularLocation>
        <location evidence="1">Membrane</location>
        <topology evidence="1">Single-pass type I membrane protein</topology>
    </subcellularLocation>
</comment>
<dbReference type="GO" id="GO:0098609">
    <property type="term" value="P:cell-cell adhesion"/>
    <property type="evidence" value="ECO:0007669"/>
    <property type="project" value="TreeGrafter"/>
</dbReference>
<keyword evidence="2 7" id="KW-0472">Membrane</keyword>
<evidence type="ECO:0000313" key="9">
    <source>
        <dbReference type="EMBL" id="CAD7621265.1"/>
    </source>
</evidence>
<accession>A0A7R9KDT6</accession>
<feature type="domain" description="Ig-like" evidence="8">
    <location>
        <begin position="89"/>
        <end position="189"/>
    </location>
</feature>
<keyword evidence="4" id="KW-0325">Glycoprotein</keyword>